<evidence type="ECO:0000256" key="5">
    <source>
        <dbReference type="ARBA" id="ARBA00023170"/>
    </source>
</evidence>
<evidence type="ECO:0000256" key="6">
    <source>
        <dbReference type="ARBA" id="ARBA00023180"/>
    </source>
</evidence>
<comment type="similarity">
    <text evidence="2">Belongs to the G-protein coupled receptor 3 family.</text>
</comment>
<keyword evidence="8" id="KW-0812">Transmembrane</keyword>
<dbReference type="GO" id="GO:0004930">
    <property type="term" value="F:G protein-coupled receptor activity"/>
    <property type="evidence" value="ECO:0007669"/>
    <property type="project" value="UniProtKB-KW"/>
</dbReference>
<comment type="subcellular location">
    <subcellularLocation>
        <location evidence="1">Cell membrane</location>
        <topology evidence="1">Multi-pass membrane protein</topology>
    </subcellularLocation>
</comment>
<name>A0A1B6HXD9_9HEMI</name>
<dbReference type="PANTHER" id="PTHR32546">
    <property type="entry name" value="G-PROTEIN COUPLED RECEPTOR 158-RELATED"/>
    <property type="match status" value="1"/>
</dbReference>
<keyword evidence="6" id="KW-0325">Glycoprotein</keyword>
<keyword evidence="4" id="KW-0297">G-protein coupled receptor</keyword>
<evidence type="ECO:0000256" key="8">
    <source>
        <dbReference type="SAM" id="Phobius"/>
    </source>
</evidence>
<keyword evidence="8" id="KW-0472">Membrane</keyword>
<evidence type="ECO:0000256" key="4">
    <source>
        <dbReference type="ARBA" id="ARBA00023040"/>
    </source>
</evidence>
<keyword evidence="5" id="KW-0675">Receptor</keyword>
<evidence type="ECO:0000313" key="9">
    <source>
        <dbReference type="EMBL" id="JAS79351.1"/>
    </source>
</evidence>
<sequence>FLNVSMLFLQSPANPDLLYIIFFAHTQLTVTLLLCLIFGSKAYMVFKGHGKAEDSTNTLPKAQTTKFLAKPRSTNSQYAASTNSQYAASTNSSITAHEYARLSELEVQEEFK</sequence>
<evidence type="ECO:0000256" key="7">
    <source>
        <dbReference type="ARBA" id="ARBA00023224"/>
    </source>
</evidence>
<feature type="non-terminal residue" evidence="9">
    <location>
        <position position="1"/>
    </location>
</feature>
<keyword evidence="3" id="KW-1003">Cell membrane</keyword>
<feature type="transmembrane region" description="Helical" evidence="8">
    <location>
        <begin position="17"/>
        <end position="39"/>
    </location>
</feature>
<protein>
    <recommendedName>
        <fullName evidence="10">G-protein coupled receptors family 3 profile domain-containing protein</fullName>
    </recommendedName>
</protein>
<organism evidence="9">
    <name type="scientific">Homalodisca liturata</name>
    <dbReference type="NCBI Taxonomy" id="320908"/>
    <lineage>
        <taxon>Eukaryota</taxon>
        <taxon>Metazoa</taxon>
        <taxon>Ecdysozoa</taxon>
        <taxon>Arthropoda</taxon>
        <taxon>Hexapoda</taxon>
        <taxon>Insecta</taxon>
        <taxon>Pterygota</taxon>
        <taxon>Neoptera</taxon>
        <taxon>Paraneoptera</taxon>
        <taxon>Hemiptera</taxon>
        <taxon>Auchenorrhyncha</taxon>
        <taxon>Membracoidea</taxon>
        <taxon>Cicadellidae</taxon>
        <taxon>Cicadellinae</taxon>
        <taxon>Proconiini</taxon>
        <taxon>Homalodisca</taxon>
    </lineage>
</organism>
<evidence type="ECO:0000256" key="3">
    <source>
        <dbReference type="ARBA" id="ARBA00022475"/>
    </source>
</evidence>
<dbReference type="InterPro" id="IPR043458">
    <property type="entry name" value="GPR158/179"/>
</dbReference>
<dbReference type="EMBL" id="GECU01028355">
    <property type="protein sequence ID" value="JAS79351.1"/>
    <property type="molecule type" value="Transcribed_RNA"/>
</dbReference>
<evidence type="ECO:0008006" key="10">
    <source>
        <dbReference type="Google" id="ProtNLM"/>
    </source>
</evidence>
<keyword evidence="8" id="KW-1133">Transmembrane helix</keyword>
<feature type="non-terminal residue" evidence="9">
    <location>
        <position position="112"/>
    </location>
</feature>
<keyword evidence="7" id="KW-0807">Transducer</keyword>
<dbReference type="PANTHER" id="PTHR32546:SF29">
    <property type="entry name" value="G-PROTEIN COUPLED RECEPTORS FAMILY 3 PROFILE DOMAIN-CONTAINING PROTEIN"/>
    <property type="match status" value="1"/>
</dbReference>
<gene>
    <name evidence="9" type="ORF">g.57789</name>
</gene>
<dbReference type="GO" id="GO:0005886">
    <property type="term" value="C:plasma membrane"/>
    <property type="evidence" value="ECO:0007669"/>
    <property type="project" value="UniProtKB-SubCell"/>
</dbReference>
<reference evidence="9" key="1">
    <citation type="submission" date="2015-11" db="EMBL/GenBank/DDBJ databases">
        <title>De novo transcriptome assembly of four potential Pierce s Disease insect vectors from Arizona vineyards.</title>
        <authorList>
            <person name="Tassone E.E."/>
        </authorList>
    </citation>
    <scope>NUCLEOTIDE SEQUENCE</scope>
</reference>
<evidence type="ECO:0000256" key="1">
    <source>
        <dbReference type="ARBA" id="ARBA00004651"/>
    </source>
</evidence>
<proteinExistence type="inferred from homology"/>
<dbReference type="AlphaFoldDB" id="A0A1B6HXD9"/>
<accession>A0A1B6HXD9</accession>
<evidence type="ECO:0000256" key="2">
    <source>
        <dbReference type="ARBA" id="ARBA00007242"/>
    </source>
</evidence>